<evidence type="ECO:0000313" key="6">
    <source>
        <dbReference type="Proteomes" id="UP000253831"/>
    </source>
</evidence>
<dbReference type="GO" id="GO:0005886">
    <property type="term" value="C:plasma membrane"/>
    <property type="evidence" value="ECO:0007669"/>
    <property type="project" value="InterPro"/>
</dbReference>
<dbReference type="GO" id="GO:0098552">
    <property type="term" value="C:side of membrane"/>
    <property type="evidence" value="ECO:0007669"/>
    <property type="project" value="UniProtKB-ARBA"/>
</dbReference>
<evidence type="ECO:0000256" key="1">
    <source>
        <dbReference type="ARBA" id="ARBA00004167"/>
    </source>
</evidence>
<dbReference type="EMBL" id="QPGA01000013">
    <property type="protein sequence ID" value="RDE50928.1"/>
    <property type="molecule type" value="Genomic_DNA"/>
</dbReference>
<feature type="domain" description="Band 7" evidence="4">
    <location>
        <begin position="23"/>
        <end position="180"/>
    </location>
</feature>
<keyword evidence="3" id="KW-0472">Membrane</keyword>
<evidence type="ECO:0000256" key="2">
    <source>
        <dbReference type="ARBA" id="ARBA00008164"/>
    </source>
</evidence>
<reference evidence="5 6" key="1">
    <citation type="submission" date="2018-05" db="EMBL/GenBank/DDBJ databases">
        <title>Integrated omic analyses show evidence that a Ca. Accumulibacter phosphatis strain performs denitrification under micro-aerobic conditions.</title>
        <authorList>
            <person name="Camejo P.Y."/>
            <person name="Katherine M.D."/>
            <person name="Daniel N.R."/>
        </authorList>
    </citation>
    <scope>NUCLEOTIDE SEQUENCE [LARGE SCALE GENOMIC DNA]</scope>
    <source>
        <strain evidence="5">UW-LDO-IC</strain>
    </source>
</reference>
<dbReference type="RefSeq" id="WP_332355070.1">
    <property type="nucleotide sequence ID" value="NZ_JAZKTZ010000006.1"/>
</dbReference>
<dbReference type="FunFam" id="3.30.479.30:FF:000004">
    <property type="entry name" value="Putative membrane protease family, stomatin"/>
    <property type="match status" value="1"/>
</dbReference>
<dbReference type="PRINTS" id="PR00721">
    <property type="entry name" value="STOMATIN"/>
</dbReference>
<name>A0A369XU67_9PROT</name>
<evidence type="ECO:0000256" key="3">
    <source>
        <dbReference type="SAM" id="Phobius"/>
    </source>
</evidence>
<dbReference type="InterPro" id="IPR001972">
    <property type="entry name" value="Stomatin_HflK_fam"/>
</dbReference>
<protein>
    <submittedName>
        <fullName evidence="5">Slipin family protein</fullName>
    </submittedName>
</protein>
<dbReference type="Gene3D" id="6.10.250.2090">
    <property type="match status" value="1"/>
</dbReference>
<dbReference type="CDD" id="cd08826">
    <property type="entry name" value="SPFH_eoslipins_u1"/>
    <property type="match status" value="1"/>
</dbReference>
<accession>A0A369XU67</accession>
<dbReference type="SUPFAM" id="SSF117892">
    <property type="entry name" value="Band 7/SPFH domain"/>
    <property type="match status" value="1"/>
</dbReference>
<comment type="similarity">
    <text evidence="2">Belongs to the band 7/mec-2 family.</text>
</comment>
<comment type="subcellular location">
    <subcellularLocation>
        <location evidence="1">Membrane</location>
        <topology evidence="1">Single-pass membrane protein</topology>
    </subcellularLocation>
</comment>
<evidence type="ECO:0000313" key="5">
    <source>
        <dbReference type="EMBL" id="RDE50928.1"/>
    </source>
</evidence>
<keyword evidence="3" id="KW-1133">Transmembrane helix</keyword>
<evidence type="ECO:0000259" key="4">
    <source>
        <dbReference type="SMART" id="SM00244"/>
    </source>
</evidence>
<feature type="transmembrane region" description="Helical" evidence="3">
    <location>
        <begin position="6"/>
        <end position="28"/>
    </location>
</feature>
<dbReference type="Proteomes" id="UP000253831">
    <property type="component" value="Unassembled WGS sequence"/>
</dbReference>
<sequence>MIFDLNLGLGSVLVPILLILLLASLRILREYERGVVFQLGRFWKVKGPGLVILIPGIQQMVRVDLRVVTMDVEPQDVISRDNVSVKVNAVVFFRVVDPQKAIIQVEQFLMATSQLAQTTLRVVLGKHELDEMLAERERLNIDVQKILDAQTDAWGVKVTNVEIKHIDLNESMIRAIARQAEAERERRAKVIHAEGEKQAAAALLEAATTLAQRPEAMQLRYLQTMTQVAGDRATTVVLPLPLDLINALTTKIPPAAQAANEH</sequence>
<dbReference type="PANTHER" id="PTHR10264:SF19">
    <property type="entry name" value="AT06885P-RELATED"/>
    <property type="match status" value="1"/>
</dbReference>
<keyword evidence="3" id="KW-0812">Transmembrane</keyword>
<dbReference type="Gene3D" id="3.30.479.30">
    <property type="entry name" value="Band 7 domain"/>
    <property type="match status" value="1"/>
</dbReference>
<dbReference type="InterPro" id="IPR036013">
    <property type="entry name" value="Band_7/SPFH_dom_sf"/>
</dbReference>
<dbReference type="SMART" id="SM00244">
    <property type="entry name" value="PHB"/>
    <property type="match status" value="1"/>
</dbReference>
<gene>
    <name evidence="5" type="ORF">DVS81_08950</name>
</gene>
<dbReference type="InterPro" id="IPR043202">
    <property type="entry name" value="Band-7_stomatin-like"/>
</dbReference>
<proteinExistence type="inferred from homology"/>
<dbReference type="PANTHER" id="PTHR10264">
    <property type="entry name" value="BAND 7 PROTEIN-RELATED"/>
    <property type="match status" value="1"/>
</dbReference>
<dbReference type="AlphaFoldDB" id="A0A369XU67"/>
<organism evidence="5 6">
    <name type="scientific">Candidatus Accumulibacter meliphilus</name>
    <dbReference type="NCBI Taxonomy" id="2211374"/>
    <lineage>
        <taxon>Bacteria</taxon>
        <taxon>Pseudomonadati</taxon>
        <taxon>Pseudomonadota</taxon>
        <taxon>Betaproteobacteria</taxon>
        <taxon>Candidatus Accumulibacter</taxon>
    </lineage>
</organism>
<comment type="caution">
    <text evidence="5">The sequence shown here is derived from an EMBL/GenBank/DDBJ whole genome shotgun (WGS) entry which is preliminary data.</text>
</comment>
<dbReference type="InterPro" id="IPR001107">
    <property type="entry name" value="Band_7"/>
</dbReference>
<dbReference type="Pfam" id="PF01145">
    <property type="entry name" value="Band_7"/>
    <property type="match status" value="1"/>
</dbReference>